<dbReference type="SMART" id="SM00257">
    <property type="entry name" value="LysM"/>
    <property type="match status" value="1"/>
</dbReference>
<accession>A0A1G6WRI2</accession>
<dbReference type="RefSeq" id="WP_091242535.1">
    <property type="nucleotide sequence ID" value="NZ_FNAG01000005.1"/>
</dbReference>
<feature type="chain" id="PRO_5011449250" evidence="1">
    <location>
        <begin position="22"/>
        <end position="383"/>
    </location>
</feature>
<evidence type="ECO:0000313" key="3">
    <source>
        <dbReference type="EMBL" id="SDD67655.1"/>
    </source>
</evidence>
<dbReference type="AlphaFoldDB" id="A0A1G6WRI2"/>
<feature type="domain" description="LysM" evidence="2">
    <location>
        <begin position="31"/>
        <end position="79"/>
    </location>
</feature>
<dbReference type="PANTHER" id="PTHR34700:SF4">
    <property type="entry name" value="PHAGE-LIKE ELEMENT PBSX PROTEIN XKDP"/>
    <property type="match status" value="1"/>
</dbReference>
<name>A0A1G6WRI2_9GAMM</name>
<dbReference type="InterPro" id="IPR052196">
    <property type="entry name" value="Bact_Kbp"/>
</dbReference>
<dbReference type="PANTHER" id="PTHR34700">
    <property type="entry name" value="POTASSIUM BINDING PROTEIN KBP"/>
    <property type="match status" value="1"/>
</dbReference>
<dbReference type="Proteomes" id="UP000199603">
    <property type="component" value="Unassembled WGS sequence"/>
</dbReference>
<dbReference type="STRING" id="265719.SAMN04488509_105101"/>
<feature type="signal peptide" evidence="1">
    <location>
        <begin position="1"/>
        <end position="21"/>
    </location>
</feature>
<dbReference type="Gene3D" id="3.10.350.10">
    <property type="entry name" value="LysM domain"/>
    <property type="match status" value="1"/>
</dbReference>
<evidence type="ECO:0000256" key="1">
    <source>
        <dbReference type="SAM" id="SignalP"/>
    </source>
</evidence>
<evidence type="ECO:0000259" key="2">
    <source>
        <dbReference type="PROSITE" id="PS51782"/>
    </source>
</evidence>
<gene>
    <name evidence="3" type="ORF">SAMN04488509_105101</name>
</gene>
<organism evidence="3 4">
    <name type="scientific">Aquimonas voraii</name>
    <dbReference type="NCBI Taxonomy" id="265719"/>
    <lineage>
        <taxon>Bacteria</taxon>
        <taxon>Pseudomonadati</taxon>
        <taxon>Pseudomonadota</taxon>
        <taxon>Gammaproteobacteria</taxon>
        <taxon>Lysobacterales</taxon>
        <taxon>Lysobacteraceae</taxon>
        <taxon>Aquimonas</taxon>
    </lineage>
</organism>
<dbReference type="InterPro" id="IPR018392">
    <property type="entry name" value="LysM"/>
</dbReference>
<dbReference type="CDD" id="cd00118">
    <property type="entry name" value="LysM"/>
    <property type="match status" value="1"/>
</dbReference>
<sequence length="383" mass="42841">MLKKLLSVFAVAVLTFATCVAAQQLRDDHPDTYVVQKGDTLWDIAGRFLKQPWLWPEIWQANPQIENPHLIYPGDVISLAYLDGRPVLGVNRRDPQIRREADDAIRTIPLHEVESFLKRMRVLDEEPKDLPYVLAIEENRLRGASGQVIYARGAEFEPGQRWAIVRPTVRYAVHPHPINGKPRLKSDEWNARDGLTPRTAGIEWAYYAASDNGFEVLGWEVADVTTAEVTVAGDPATLLLAPEGKEVRAGDLLMPVQEPAFDLYFTPRAPERVPDNMRVLAVTDYYRIAGPRNVVALSAGARDGIENGQVFALYDEGDSVADRIANRNELSANLPSRKVKLPDEFIGHVMIFRTFDKVSYGLVMDAIRPAGVNNMAKAPDRLP</sequence>
<protein>
    <submittedName>
        <fullName evidence="3">LysM domain-containing protein</fullName>
    </submittedName>
</protein>
<dbReference type="OrthoDB" id="9765158at2"/>
<dbReference type="InterPro" id="IPR036779">
    <property type="entry name" value="LysM_dom_sf"/>
</dbReference>
<reference evidence="3 4" key="1">
    <citation type="submission" date="2016-10" db="EMBL/GenBank/DDBJ databases">
        <authorList>
            <person name="de Groot N.N."/>
        </authorList>
    </citation>
    <scope>NUCLEOTIDE SEQUENCE [LARGE SCALE GENOMIC DNA]</scope>
    <source>
        <strain evidence="3 4">DSM 16957</strain>
    </source>
</reference>
<keyword evidence="4" id="KW-1185">Reference proteome</keyword>
<dbReference type="Pfam" id="PF01476">
    <property type="entry name" value="LysM"/>
    <property type="match status" value="1"/>
</dbReference>
<dbReference type="EMBL" id="FNAG01000005">
    <property type="protein sequence ID" value="SDD67655.1"/>
    <property type="molecule type" value="Genomic_DNA"/>
</dbReference>
<keyword evidence="1" id="KW-0732">Signal</keyword>
<dbReference type="PROSITE" id="PS51782">
    <property type="entry name" value="LYSM"/>
    <property type="match status" value="1"/>
</dbReference>
<dbReference type="SUPFAM" id="SSF54106">
    <property type="entry name" value="LysM domain"/>
    <property type="match status" value="1"/>
</dbReference>
<proteinExistence type="predicted"/>
<evidence type="ECO:0000313" key="4">
    <source>
        <dbReference type="Proteomes" id="UP000199603"/>
    </source>
</evidence>